<dbReference type="Proteomes" id="UP001209878">
    <property type="component" value="Unassembled WGS sequence"/>
</dbReference>
<organism evidence="2 3">
    <name type="scientific">Ridgeia piscesae</name>
    <name type="common">Tubeworm</name>
    <dbReference type="NCBI Taxonomy" id="27915"/>
    <lineage>
        <taxon>Eukaryota</taxon>
        <taxon>Metazoa</taxon>
        <taxon>Spiralia</taxon>
        <taxon>Lophotrochozoa</taxon>
        <taxon>Annelida</taxon>
        <taxon>Polychaeta</taxon>
        <taxon>Sedentaria</taxon>
        <taxon>Canalipalpata</taxon>
        <taxon>Sabellida</taxon>
        <taxon>Siboglinidae</taxon>
        <taxon>Ridgeia</taxon>
    </lineage>
</organism>
<proteinExistence type="predicted"/>
<dbReference type="AlphaFoldDB" id="A0AAD9NN22"/>
<reference evidence="2" key="1">
    <citation type="journal article" date="2023" name="Mol. Biol. Evol.">
        <title>Third-Generation Sequencing Reveals the Adaptive Role of the Epigenome in Three Deep-Sea Polychaetes.</title>
        <authorList>
            <person name="Perez M."/>
            <person name="Aroh O."/>
            <person name="Sun Y."/>
            <person name="Lan Y."/>
            <person name="Juniper S.K."/>
            <person name="Young C.R."/>
            <person name="Angers B."/>
            <person name="Qian P.Y."/>
        </authorList>
    </citation>
    <scope>NUCLEOTIDE SEQUENCE</scope>
    <source>
        <strain evidence="2">R07B-5</strain>
    </source>
</reference>
<evidence type="ECO:0000256" key="1">
    <source>
        <dbReference type="SAM" id="SignalP"/>
    </source>
</evidence>
<keyword evidence="1" id="KW-0732">Signal</keyword>
<name>A0AAD9NN22_RIDPI</name>
<evidence type="ECO:0000313" key="3">
    <source>
        <dbReference type="Proteomes" id="UP001209878"/>
    </source>
</evidence>
<accession>A0AAD9NN22</accession>
<feature type="signal peptide" evidence="1">
    <location>
        <begin position="1"/>
        <end position="19"/>
    </location>
</feature>
<keyword evidence="3" id="KW-1185">Reference proteome</keyword>
<sequence>MNVRGISVLLLLLLTSAKCAKKEVLVVVKDKSVRLRHDKADEFDVSFKSGPENGKAEDSVSWHAAEELIDAIKEFGYITRGPVAIYRDDLASDYAAYWMVEFNSSQYIVVSSGPETGDYLVSSQGRLPSPITQLDTTAEGYGKECIKYLMMTPGGEMMCRDKTGKIVATTAEELIMHGNKTDDDPNFEHAHTEIDKRIMKLADEWKARANEVDIKSIWGKKHITLSTDSNEITTFTEDYVSPGGVVRFPVEDDTVSVKVKYQTENKTQTAEEILQIQKALCQMISSCDVDNDCSIDLSQKKSVLHLSYIELEISKDIAPAFKSRQSVEFELRVQQASGAFIVRHYSLDTTRHRQKRYTQYKSYSSWTYASIPDEGYFPYYWQHKIKRGCYVGCGPVAWAMVFAYYDRRSHMKTATYGTGSQGLYRCGSDGTGGSNSCVAPKYSSSSDSRLKKYIEKIAKILDTWCLFTNGATPAFKMDRIKRFFQARQKSGRPTVHQTNNVWRPWSSDSIASTTRTWLRNGRPVVIGTTEGGIFKWHYPVATKLRSRTRKYRTCYKIVWKKVCFKWHKGTQHQMYTHQGWSGTKTKWRTMSLHYAAIATY</sequence>
<feature type="chain" id="PRO_5042263578" evidence="1">
    <location>
        <begin position="20"/>
        <end position="600"/>
    </location>
</feature>
<comment type="caution">
    <text evidence="2">The sequence shown here is derived from an EMBL/GenBank/DDBJ whole genome shotgun (WGS) entry which is preliminary data.</text>
</comment>
<evidence type="ECO:0000313" key="2">
    <source>
        <dbReference type="EMBL" id="KAK2173169.1"/>
    </source>
</evidence>
<dbReference type="EMBL" id="JAODUO010000896">
    <property type="protein sequence ID" value="KAK2173169.1"/>
    <property type="molecule type" value="Genomic_DNA"/>
</dbReference>
<gene>
    <name evidence="2" type="ORF">NP493_897g00021</name>
</gene>
<protein>
    <submittedName>
        <fullName evidence="2">Uncharacterized protein</fullName>
    </submittedName>
</protein>